<feature type="transmembrane region" description="Helical" evidence="2">
    <location>
        <begin position="43"/>
        <end position="65"/>
    </location>
</feature>
<keyword evidence="2" id="KW-0812">Transmembrane</keyword>
<protein>
    <submittedName>
        <fullName evidence="3">Pentapeptide repeat-containing protein</fullName>
    </submittedName>
</protein>
<dbReference type="Pfam" id="PF00805">
    <property type="entry name" value="Pentapeptide"/>
    <property type="match status" value="2"/>
</dbReference>
<evidence type="ECO:0000313" key="3">
    <source>
        <dbReference type="EMBL" id="MBW4549321.1"/>
    </source>
</evidence>
<organism evidence="3 4">
    <name type="scientific">Symplocastrum torsivum CPER-KK1</name>
    <dbReference type="NCBI Taxonomy" id="450513"/>
    <lineage>
        <taxon>Bacteria</taxon>
        <taxon>Bacillati</taxon>
        <taxon>Cyanobacteriota</taxon>
        <taxon>Cyanophyceae</taxon>
        <taxon>Oscillatoriophycideae</taxon>
        <taxon>Oscillatoriales</taxon>
        <taxon>Microcoleaceae</taxon>
        <taxon>Symplocastrum</taxon>
    </lineage>
</organism>
<proteinExistence type="predicted"/>
<dbReference type="Gene3D" id="2.160.20.80">
    <property type="entry name" value="E3 ubiquitin-protein ligase SopA"/>
    <property type="match status" value="1"/>
</dbReference>
<keyword evidence="2" id="KW-0472">Membrane</keyword>
<accession>A0A951PT73</accession>
<sequence length="253" mass="28081">MRQILITWFYKRRSSIVKYSIVIFCVVILAILMHTSIGESRGFLATILVNIEGISIFTALVIYILEGSERKQKKHYEAWQIIKTVQGTNDNYATIKALQDLNAEGVILSEAGAVLELSGANLAKVMLNGAVLMYANLEQAYLDSVKLRGAKLWRTNFSSACLDDADLSSSFLQEANLSNAQLLQANLEEACLHKANLEGAYLGKANLRKADLREANLKKAELHEANLEDANLEGAILPDGTKYQSKEQLKKFL</sequence>
<evidence type="ECO:0000256" key="2">
    <source>
        <dbReference type="SAM" id="Phobius"/>
    </source>
</evidence>
<dbReference type="EMBL" id="JAHHIF010000092">
    <property type="protein sequence ID" value="MBW4549321.1"/>
    <property type="molecule type" value="Genomic_DNA"/>
</dbReference>
<reference evidence="3" key="1">
    <citation type="submission" date="2021-05" db="EMBL/GenBank/DDBJ databases">
        <authorList>
            <person name="Pietrasiak N."/>
            <person name="Ward R."/>
            <person name="Stajich J.E."/>
            <person name="Kurbessoian T."/>
        </authorList>
    </citation>
    <scope>NUCLEOTIDE SEQUENCE</scope>
    <source>
        <strain evidence="3">CPER-KK1</strain>
    </source>
</reference>
<name>A0A951PT73_9CYAN</name>
<gene>
    <name evidence="3" type="ORF">KME25_33670</name>
</gene>
<reference evidence="3" key="2">
    <citation type="journal article" date="2022" name="Microbiol. Resour. Announc.">
        <title>Metagenome Sequencing to Explore Phylogenomics of Terrestrial Cyanobacteria.</title>
        <authorList>
            <person name="Ward R.D."/>
            <person name="Stajich J.E."/>
            <person name="Johansen J.R."/>
            <person name="Huntemann M."/>
            <person name="Clum A."/>
            <person name="Foster B."/>
            <person name="Foster B."/>
            <person name="Roux S."/>
            <person name="Palaniappan K."/>
            <person name="Varghese N."/>
            <person name="Mukherjee S."/>
            <person name="Reddy T.B.K."/>
            <person name="Daum C."/>
            <person name="Copeland A."/>
            <person name="Chen I.A."/>
            <person name="Ivanova N.N."/>
            <person name="Kyrpides N.C."/>
            <person name="Shapiro N."/>
            <person name="Eloe-Fadrosh E.A."/>
            <person name="Pietrasiak N."/>
        </authorList>
    </citation>
    <scope>NUCLEOTIDE SEQUENCE</scope>
    <source>
        <strain evidence="3">CPER-KK1</strain>
    </source>
</reference>
<feature type="transmembrane region" description="Helical" evidence="2">
    <location>
        <begin position="16"/>
        <end position="37"/>
    </location>
</feature>
<keyword evidence="2" id="KW-1133">Transmembrane helix</keyword>
<dbReference type="SUPFAM" id="SSF141571">
    <property type="entry name" value="Pentapeptide repeat-like"/>
    <property type="match status" value="1"/>
</dbReference>
<dbReference type="PANTHER" id="PTHR47485:SF1">
    <property type="entry name" value="THYLAKOID LUMENAL 17.4 KDA PROTEIN, CHLOROPLASTIC"/>
    <property type="match status" value="1"/>
</dbReference>
<dbReference type="Proteomes" id="UP000753908">
    <property type="component" value="Unassembled WGS sequence"/>
</dbReference>
<dbReference type="InterPro" id="IPR001646">
    <property type="entry name" value="5peptide_repeat"/>
</dbReference>
<evidence type="ECO:0000256" key="1">
    <source>
        <dbReference type="ARBA" id="ARBA00022737"/>
    </source>
</evidence>
<keyword evidence="1" id="KW-0677">Repeat</keyword>
<comment type="caution">
    <text evidence="3">The sequence shown here is derived from an EMBL/GenBank/DDBJ whole genome shotgun (WGS) entry which is preliminary data.</text>
</comment>
<dbReference type="PANTHER" id="PTHR47485">
    <property type="entry name" value="THYLAKOID LUMENAL 17.4 KDA PROTEIN, CHLOROPLASTIC"/>
    <property type="match status" value="1"/>
</dbReference>
<dbReference type="AlphaFoldDB" id="A0A951PT73"/>
<evidence type="ECO:0000313" key="4">
    <source>
        <dbReference type="Proteomes" id="UP000753908"/>
    </source>
</evidence>